<keyword evidence="4" id="KW-1185">Reference proteome</keyword>
<feature type="compositionally biased region" description="Low complexity" evidence="1">
    <location>
        <begin position="328"/>
        <end position="348"/>
    </location>
</feature>
<dbReference type="PANTHER" id="PTHR35333">
    <property type="entry name" value="BETA-LACTAMASE"/>
    <property type="match status" value="1"/>
</dbReference>
<proteinExistence type="predicted"/>
<feature type="domain" description="Beta-lactamase class A catalytic" evidence="2">
    <location>
        <begin position="38"/>
        <end position="223"/>
    </location>
</feature>
<feature type="region of interest" description="Disordered" evidence="1">
    <location>
        <begin position="321"/>
        <end position="348"/>
    </location>
</feature>
<dbReference type="InterPro" id="IPR012338">
    <property type="entry name" value="Beta-lactam/transpept-like"/>
</dbReference>
<evidence type="ECO:0000256" key="1">
    <source>
        <dbReference type="SAM" id="MobiDB-lite"/>
    </source>
</evidence>
<dbReference type="Proteomes" id="UP000632154">
    <property type="component" value="Unassembled WGS sequence"/>
</dbReference>
<dbReference type="InterPro" id="IPR000871">
    <property type="entry name" value="Beta-lactam_class-A"/>
</dbReference>
<comment type="caution">
    <text evidence="3">The sequence shown here is derived from an EMBL/GenBank/DDBJ whole genome shotgun (WGS) entry which is preliminary data.</text>
</comment>
<dbReference type="Gene3D" id="3.40.710.10">
    <property type="entry name" value="DD-peptidase/beta-lactamase superfamily"/>
    <property type="match status" value="1"/>
</dbReference>
<reference evidence="4" key="1">
    <citation type="journal article" date="2019" name="Int. J. Syst. Evol. Microbiol.">
        <title>The Global Catalogue of Microorganisms (GCM) 10K type strain sequencing project: providing services to taxonomists for standard genome sequencing and annotation.</title>
        <authorList>
            <consortium name="The Broad Institute Genomics Platform"/>
            <consortium name="The Broad Institute Genome Sequencing Center for Infectious Disease"/>
            <person name="Wu L."/>
            <person name="Ma J."/>
        </authorList>
    </citation>
    <scope>NUCLEOTIDE SEQUENCE [LARGE SCALE GENOMIC DNA]</scope>
    <source>
        <strain evidence="4">CGMCC 1.18439</strain>
    </source>
</reference>
<gene>
    <name evidence="3" type="ORF">GCM10017783_22170</name>
</gene>
<dbReference type="PANTHER" id="PTHR35333:SF4">
    <property type="entry name" value="SLR0121 PROTEIN"/>
    <property type="match status" value="1"/>
</dbReference>
<protein>
    <recommendedName>
        <fullName evidence="2">Beta-lactamase class A catalytic domain-containing protein</fullName>
    </recommendedName>
</protein>
<dbReference type="EMBL" id="BNAL01000034">
    <property type="protein sequence ID" value="GHG09105.1"/>
    <property type="molecule type" value="Genomic_DNA"/>
</dbReference>
<organism evidence="3 4">
    <name type="scientific">Deinococcus piscis</name>
    <dbReference type="NCBI Taxonomy" id="394230"/>
    <lineage>
        <taxon>Bacteria</taxon>
        <taxon>Thermotogati</taxon>
        <taxon>Deinococcota</taxon>
        <taxon>Deinococci</taxon>
        <taxon>Deinococcales</taxon>
        <taxon>Deinococcaceae</taxon>
        <taxon>Deinococcus</taxon>
    </lineage>
</organism>
<evidence type="ECO:0000313" key="4">
    <source>
        <dbReference type="Proteomes" id="UP000632154"/>
    </source>
</evidence>
<dbReference type="InterPro" id="IPR045155">
    <property type="entry name" value="Beta-lactam_cat"/>
</dbReference>
<dbReference type="SUPFAM" id="SSF56601">
    <property type="entry name" value="beta-lactamase/transpeptidase-like"/>
    <property type="match status" value="1"/>
</dbReference>
<accession>A0ABQ3KB18</accession>
<evidence type="ECO:0000313" key="3">
    <source>
        <dbReference type="EMBL" id="GHG09105.1"/>
    </source>
</evidence>
<name>A0ABQ3KB18_9DEIO</name>
<evidence type="ECO:0000259" key="2">
    <source>
        <dbReference type="Pfam" id="PF13354"/>
    </source>
</evidence>
<dbReference type="Pfam" id="PF13354">
    <property type="entry name" value="Beta-lactamase2"/>
    <property type="match status" value="1"/>
</dbReference>
<sequence>MAPAPEAAKAPAPPYPLSGRLGLWVAEVDPQTLEVLRAVGTNPDSVFPLASTYKQAVLWATLREFDAGRLSPQERFEITPAGQSLGEYPFDHSNVRTLTERMIRNSDNTATDLLHRRVGLQRVQALADELRLCHTRLILPTKAWWVMQAGLSSTYLAHPDWWRREDRAALAAQMDADAKEYTVYELVPKLDPYFEKTHEPRDDLGSHNLSTPYEFATLLAHQYLRGGLSERAGRWQDEVARLGYGKAGLRAGQVGNIQTFYGKGGNGWRLLTYTGYFKTKDGHHVVYAFMQHGADEWYTMPNTYRAFAWINAAVDEVIGPQKKPAPPAASAAVTSAATASGTAAPKAP</sequence>